<accession>A0A437MNJ3</accession>
<evidence type="ECO:0000259" key="1">
    <source>
        <dbReference type="PROSITE" id="PS50112"/>
    </source>
</evidence>
<name>A0A437MNJ3_9PROT</name>
<dbReference type="CDD" id="cd00130">
    <property type="entry name" value="PAS"/>
    <property type="match status" value="1"/>
</dbReference>
<dbReference type="GO" id="GO:0071111">
    <property type="term" value="F:cyclic-guanylate-specific phosphodiesterase activity"/>
    <property type="evidence" value="ECO:0007669"/>
    <property type="project" value="InterPro"/>
</dbReference>
<dbReference type="Gene3D" id="3.20.20.450">
    <property type="entry name" value="EAL domain"/>
    <property type="match status" value="1"/>
</dbReference>
<dbReference type="PROSITE" id="PS50883">
    <property type="entry name" value="EAL"/>
    <property type="match status" value="1"/>
</dbReference>
<dbReference type="CDD" id="cd01948">
    <property type="entry name" value="EAL"/>
    <property type="match status" value="1"/>
</dbReference>
<dbReference type="Gene3D" id="3.30.450.20">
    <property type="entry name" value="PAS domain"/>
    <property type="match status" value="1"/>
</dbReference>
<feature type="domain" description="EAL" evidence="2">
    <location>
        <begin position="287"/>
        <end position="538"/>
    </location>
</feature>
<dbReference type="InterPro" id="IPR000014">
    <property type="entry name" value="PAS"/>
</dbReference>
<evidence type="ECO:0000259" key="2">
    <source>
        <dbReference type="PROSITE" id="PS50883"/>
    </source>
</evidence>
<dbReference type="Proteomes" id="UP000282957">
    <property type="component" value="Unassembled WGS sequence"/>
</dbReference>
<organism evidence="3 4">
    <name type="scientific">Rhodovarius crocodyli</name>
    <dbReference type="NCBI Taxonomy" id="1979269"/>
    <lineage>
        <taxon>Bacteria</taxon>
        <taxon>Pseudomonadati</taxon>
        <taxon>Pseudomonadota</taxon>
        <taxon>Alphaproteobacteria</taxon>
        <taxon>Acetobacterales</taxon>
        <taxon>Roseomonadaceae</taxon>
        <taxon>Rhodovarius</taxon>
    </lineage>
</organism>
<dbReference type="PANTHER" id="PTHR33121:SF79">
    <property type="entry name" value="CYCLIC DI-GMP PHOSPHODIESTERASE PDED-RELATED"/>
    <property type="match status" value="1"/>
</dbReference>
<reference evidence="3 4" key="1">
    <citation type="submission" date="2019-01" db="EMBL/GenBank/DDBJ databases">
        <authorList>
            <person name="Chen W.-M."/>
        </authorList>
    </citation>
    <scope>NUCLEOTIDE SEQUENCE [LARGE SCALE GENOMIC DNA]</scope>
    <source>
        <strain evidence="3 4">CCP-6</strain>
    </source>
</reference>
<comment type="caution">
    <text evidence="3">The sequence shown here is derived from an EMBL/GenBank/DDBJ whole genome shotgun (WGS) entry which is preliminary data.</text>
</comment>
<dbReference type="AlphaFoldDB" id="A0A437MNJ3"/>
<dbReference type="SMART" id="SM00091">
    <property type="entry name" value="PAS"/>
    <property type="match status" value="1"/>
</dbReference>
<dbReference type="Pfam" id="PF00563">
    <property type="entry name" value="EAL"/>
    <property type="match status" value="1"/>
</dbReference>
<keyword evidence="4" id="KW-1185">Reference proteome</keyword>
<dbReference type="SUPFAM" id="SSF141868">
    <property type="entry name" value="EAL domain-like"/>
    <property type="match status" value="1"/>
</dbReference>
<evidence type="ECO:0000313" key="3">
    <source>
        <dbReference type="EMBL" id="RVT99221.1"/>
    </source>
</evidence>
<dbReference type="SMART" id="SM00052">
    <property type="entry name" value="EAL"/>
    <property type="match status" value="1"/>
</dbReference>
<dbReference type="RefSeq" id="WP_127786015.1">
    <property type="nucleotide sequence ID" value="NZ_SACL01000001.1"/>
</dbReference>
<dbReference type="InterPro" id="IPR035965">
    <property type="entry name" value="PAS-like_dom_sf"/>
</dbReference>
<dbReference type="EMBL" id="SACL01000001">
    <property type="protein sequence ID" value="RVT99221.1"/>
    <property type="molecule type" value="Genomic_DNA"/>
</dbReference>
<feature type="domain" description="PAS" evidence="1">
    <location>
        <begin position="13"/>
        <end position="76"/>
    </location>
</feature>
<protein>
    <submittedName>
        <fullName evidence="3">EAL domain-containing protein</fullName>
    </submittedName>
</protein>
<evidence type="ECO:0000313" key="4">
    <source>
        <dbReference type="Proteomes" id="UP000282957"/>
    </source>
</evidence>
<dbReference type="PANTHER" id="PTHR33121">
    <property type="entry name" value="CYCLIC DI-GMP PHOSPHODIESTERASE PDEF"/>
    <property type="match status" value="1"/>
</dbReference>
<sequence length="547" mass="58220">MSDTTTPHRPLGERERFVAFAFAAADLLVEADLSGRIIFATGAFRARLNRRPEELIGHPVASVVAPADRAALTAALAVLPLRGRLEPATLHLADAAQTPFVVSGLHLALPGHVARLCLSFAPMPGRLPDAPAAIPASAAMLQDAEERMRRAATGEPVPDAPDKLGMVEIRGEIPEALMPDIRRVVGDAGGGACLAAEVAPGRFSLLPRAGERLPDTAALAQQLDAMMPANAKGNVRVDALPLSAAGLSPLQAARALRNCLSAFAAGGIRGVAEAGFQDGLPGFVADVAQRSQVLRRAIREGRFALEYQPIASLSDRSMHHYEALLRPERGLLGRNQGPAEFVSLAEMVGLTEDLDLAVLEHALRAIPRLGAGERIAINISGLSMQSETFRAELLRRLDIVPDACRRIMVELTETAEIEHEDGAVRTLAALSERGVPACLDDFGAGAAAFRYLKAFKVDYVKVDGAFVEAAVKNPRDRSFVSSMVDLSLAVGAKVIAERIETEEHAATMLALGVEFGQGWHLGRPGPLPERPAGRVAAKVITRHEDWS</sequence>
<dbReference type="InterPro" id="IPR035919">
    <property type="entry name" value="EAL_sf"/>
</dbReference>
<proteinExistence type="predicted"/>
<dbReference type="InterPro" id="IPR050706">
    <property type="entry name" value="Cyclic-di-GMP_PDE-like"/>
</dbReference>
<gene>
    <name evidence="3" type="ORF">EOD42_03730</name>
</gene>
<dbReference type="InterPro" id="IPR001633">
    <property type="entry name" value="EAL_dom"/>
</dbReference>
<dbReference type="PROSITE" id="PS50112">
    <property type="entry name" value="PAS"/>
    <property type="match status" value="1"/>
</dbReference>
<dbReference type="SUPFAM" id="SSF55785">
    <property type="entry name" value="PYP-like sensor domain (PAS domain)"/>
    <property type="match status" value="1"/>
</dbReference>
<dbReference type="OrthoDB" id="9793210at2"/>